<organism evidence="1 2">
    <name type="scientific">Pistacia atlantica</name>
    <dbReference type="NCBI Taxonomy" id="434234"/>
    <lineage>
        <taxon>Eukaryota</taxon>
        <taxon>Viridiplantae</taxon>
        <taxon>Streptophyta</taxon>
        <taxon>Embryophyta</taxon>
        <taxon>Tracheophyta</taxon>
        <taxon>Spermatophyta</taxon>
        <taxon>Magnoliopsida</taxon>
        <taxon>eudicotyledons</taxon>
        <taxon>Gunneridae</taxon>
        <taxon>Pentapetalae</taxon>
        <taxon>rosids</taxon>
        <taxon>malvids</taxon>
        <taxon>Sapindales</taxon>
        <taxon>Anacardiaceae</taxon>
        <taxon>Pistacia</taxon>
    </lineage>
</organism>
<name>A0ACC1BYG1_9ROSI</name>
<accession>A0ACC1BYG1</accession>
<dbReference type="Proteomes" id="UP001164250">
    <property type="component" value="Chromosome 2"/>
</dbReference>
<keyword evidence="2" id="KW-1185">Reference proteome</keyword>
<evidence type="ECO:0000313" key="1">
    <source>
        <dbReference type="EMBL" id="KAJ0104779.1"/>
    </source>
</evidence>
<evidence type="ECO:0000313" key="2">
    <source>
        <dbReference type="Proteomes" id="UP001164250"/>
    </source>
</evidence>
<sequence length="104" mass="11507">MAPEYGSVGIISSKGDVYSYGILLMETFTRKKPTDEMFGGETSLKNWVEISLPHAVTEVVDVNLLQEEQGFGAKKNVCQAIMELATDCSKESPEQRITMKDVSE</sequence>
<proteinExistence type="predicted"/>
<reference evidence="2" key="1">
    <citation type="journal article" date="2023" name="G3 (Bethesda)">
        <title>Genome assembly and association tests identify interacting loci associated with vigor, precocity, and sex in interspecific pistachio rootstocks.</title>
        <authorList>
            <person name="Palmer W."/>
            <person name="Jacygrad E."/>
            <person name="Sagayaradj S."/>
            <person name="Cavanaugh K."/>
            <person name="Han R."/>
            <person name="Bertier L."/>
            <person name="Beede B."/>
            <person name="Kafkas S."/>
            <person name="Golino D."/>
            <person name="Preece J."/>
            <person name="Michelmore R."/>
        </authorList>
    </citation>
    <scope>NUCLEOTIDE SEQUENCE [LARGE SCALE GENOMIC DNA]</scope>
</reference>
<comment type="caution">
    <text evidence="1">The sequence shown here is derived from an EMBL/GenBank/DDBJ whole genome shotgun (WGS) entry which is preliminary data.</text>
</comment>
<protein>
    <submittedName>
        <fullName evidence="1">Uncharacterized protein</fullName>
    </submittedName>
</protein>
<dbReference type="EMBL" id="CM047898">
    <property type="protein sequence ID" value="KAJ0104779.1"/>
    <property type="molecule type" value="Genomic_DNA"/>
</dbReference>
<gene>
    <name evidence="1" type="ORF">Patl1_19211</name>
</gene>